<protein>
    <recommendedName>
        <fullName evidence="5">5-formyltetrahydrofolate cyclo-ligase</fullName>
        <ecNumber evidence="5">6.3.3.2</ecNumber>
    </recommendedName>
</protein>
<dbReference type="GO" id="GO:0035999">
    <property type="term" value="P:tetrahydrofolate interconversion"/>
    <property type="evidence" value="ECO:0007669"/>
    <property type="project" value="TreeGrafter"/>
</dbReference>
<evidence type="ECO:0000256" key="2">
    <source>
        <dbReference type="ARBA" id="ARBA00022741"/>
    </source>
</evidence>
<dbReference type="EC" id="6.3.3.2" evidence="5"/>
<evidence type="ECO:0000313" key="7">
    <source>
        <dbReference type="Proteomes" id="UP000068905"/>
    </source>
</evidence>
<dbReference type="GO" id="GO:0046872">
    <property type="term" value="F:metal ion binding"/>
    <property type="evidence" value="ECO:0007669"/>
    <property type="project" value="UniProtKB-KW"/>
</dbReference>
<evidence type="ECO:0000256" key="4">
    <source>
        <dbReference type="PIRSR" id="PIRSR006806-1"/>
    </source>
</evidence>
<keyword evidence="5" id="KW-0460">Magnesium</keyword>
<dbReference type="GO" id="GO:0030272">
    <property type="term" value="F:5-formyltetrahydrofolate cyclo-ligase activity"/>
    <property type="evidence" value="ECO:0007669"/>
    <property type="project" value="UniProtKB-EC"/>
</dbReference>
<reference evidence="6 7" key="1">
    <citation type="journal article" date="2015" name="Genome Announc.">
        <title>Genome Sequence of 'Candidatus Thioglobus singularis' Strain PS1, a Mixotroph from the SUP05 Clade of Marine Gammaproteobacteria.</title>
        <authorList>
            <person name="Marshall K.T."/>
            <person name="Morris R.M."/>
        </authorList>
    </citation>
    <scope>NUCLEOTIDE SEQUENCE [LARGE SCALE GENOMIC DNA]</scope>
    <source>
        <strain evidence="6 7">PS1</strain>
    </source>
</reference>
<dbReference type="InterPro" id="IPR002698">
    <property type="entry name" value="FTHF_cligase"/>
</dbReference>
<comment type="catalytic activity">
    <reaction evidence="5">
        <text>(6S)-5-formyl-5,6,7,8-tetrahydrofolate + ATP = (6R)-5,10-methenyltetrahydrofolate + ADP + phosphate</text>
        <dbReference type="Rhea" id="RHEA:10488"/>
        <dbReference type="ChEBI" id="CHEBI:30616"/>
        <dbReference type="ChEBI" id="CHEBI:43474"/>
        <dbReference type="ChEBI" id="CHEBI:57455"/>
        <dbReference type="ChEBI" id="CHEBI:57457"/>
        <dbReference type="ChEBI" id="CHEBI:456216"/>
        <dbReference type="EC" id="6.3.3.2"/>
    </reaction>
</comment>
<dbReference type="PATRIC" id="fig|1125411.7.peg.1494"/>
<dbReference type="AlphaFoldDB" id="A0A0M4M3Q1"/>
<keyword evidence="7" id="KW-1185">Reference proteome</keyword>
<evidence type="ECO:0000256" key="5">
    <source>
        <dbReference type="RuleBase" id="RU361279"/>
    </source>
</evidence>
<dbReference type="OrthoDB" id="9801938at2"/>
<dbReference type="InterPro" id="IPR024185">
    <property type="entry name" value="FTHF_cligase-like_sf"/>
</dbReference>
<dbReference type="Pfam" id="PF01812">
    <property type="entry name" value="5-FTHF_cyc-lig"/>
    <property type="match status" value="1"/>
</dbReference>
<dbReference type="Gene3D" id="3.40.50.10420">
    <property type="entry name" value="NagB/RpiA/CoA transferase-like"/>
    <property type="match status" value="1"/>
</dbReference>
<dbReference type="SUPFAM" id="SSF100950">
    <property type="entry name" value="NagB/RpiA/CoA transferase-like"/>
    <property type="match status" value="1"/>
</dbReference>
<sequence length="184" mass="21271">MKELRKKLRIIRKSIDTPTRKKQGKKLLYQCQKHAIFRNAKHIAIFTPNDGEIETIDTINFLTHQGYYVYLPILVGEKLKFAKMGKLFRKNRFGIDEPIFSPLVGAHKMDLILMPLVGFDANKNRLGMGGGFYDKTLSFHTKLKNFRVPKLFGLAFDAQEVSRLYSQPWDVPVNGIVTPTRFIR</sequence>
<comment type="similarity">
    <text evidence="1 5">Belongs to the 5-formyltetrahydrofolate cyclo-ligase family.</text>
</comment>
<dbReference type="EMBL" id="CP006911">
    <property type="protein sequence ID" value="ALE02392.1"/>
    <property type="molecule type" value="Genomic_DNA"/>
</dbReference>
<dbReference type="PANTHER" id="PTHR23407">
    <property type="entry name" value="ATPASE INHIBITOR/5-FORMYLTETRAHYDROFOLATE CYCLO-LIGASE"/>
    <property type="match status" value="1"/>
</dbReference>
<keyword evidence="3 4" id="KW-0067">ATP-binding</keyword>
<proteinExistence type="inferred from homology"/>
<dbReference type="PANTHER" id="PTHR23407:SF1">
    <property type="entry name" value="5-FORMYLTETRAHYDROFOLATE CYCLO-LIGASE"/>
    <property type="match status" value="1"/>
</dbReference>
<keyword evidence="6" id="KW-0436">Ligase</keyword>
<feature type="binding site" evidence="4">
    <location>
        <begin position="125"/>
        <end position="133"/>
    </location>
    <ligand>
        <name>ATP</name>
        <dbReference type="ChEBI" id="CHEBI:30616"/>
    </ligand>
</feature>
<dbReference type="STRING" id="1125411.W908_07570"/>
<evidence type="ECO:0000256" key="1">
    <source>
        <dbReference type="ARBA" id="ARBA00010638"/>
    </source>
</evidence>
<gene>
    <name evidence="6" type="ORF">W908_07570</name>
</gene>
<dbReference type="KEGG" id="tsn:W908_07570"/>
<dbReference type="Proteomes" id="UP000068905">
    <property type="component" value="Chromosome"/>
</dbReference>
<dbReference type="NCBIfam" id="TIGR02727">
    <property type="entry name" value="MTHFS_bact"/>
    <property type="match status" value="1"/>
</dbReference>
<keyword evidence="5" id="KW-0479">Metal-binding</keyword>
<dbReference type="InterPro" id="IPR037171">
    <property type="entry name" value="NagB/RpiA_transferase-like"/>
</dbReference>
<keyword evidence="2 4" id="KW-0547">Nucleotide-binding</keyword>
<accession>A0A0M4M3Q1</accession>
<organism evidence="6 7">
    <name type="scientific">Candidatus Pseudothioglobus singularis PS1</name>
    <dbReference type="NCBI Taxonomy" id="1125411"/>
    <lineage>
        <taxon>Bacteria</taxon>
        <taxon>Pseudomonadati</taxon>
        <taxon>Pseudomonadota</taxon>
        <taxon>Gammaproteobacteria</taxon>
        <taxon>Candidatus Pseudothioglobaceae</taxon>
        <taxon>Candidatus Pseudothioglobus</taxon>
    </lineage>
</organism>
<dbReference type="GO" id="GO:0009396">
    <property type="term" value="P:folic acid-containing compound biosynthetic process"/>
    <property type="evidence" value="ECO:0007669"/>
    <property type="project" value="TreeGrafter"/>
</dbReference>
<comment type="cofactor">
    <cofactor evidence="5">
        <name>Mg(2+)</name>
        <dbReference type="ChEBI" id="CHEBI:18420"/>
    </cofactor>
</comment>
<evidence type="ECO:0000256" key="3">
    <source>
        <dbReference type="ARBA" id="ARBA00022840"/>
    </source>
</evidence>
<feature type="binding site" evidence="4">
    <location>
        <position position="52"/>
    </location>
    <ligand>
        <name>substrate</name>
    </ligand>
</feature>
<dbReference type="RefSeq" id="WP_053820595.1">
    <property type="nucleotide sequence ID" value="NZ_CP006911.1"/>
</dbReference>
<dbReference type="GO" id="GO:0005524">
    <property type="term" value="F:ATP binding"/>
    <property type="evidence" value="ECO:0007669"/>
    <property type="project" value="UniProtKB-KW"/>
</dbReference>
<dbReference type="PIRSF" id="PIRSF006806">
    <property type="entry name" value="FTHF_cligase"/>
    <property type="match status" value="1"/>
</dbReference>
<evidence type="ECO:0000313" key="6">
    <source>
        <dbReference type="EMBL" id="ALE02392.1"/>
    </source>
</evidence>
<name>A0A0M4M3Q1_9GAMM</name>